<dbReference type="GO" id="GO:0004523">
    <property type="term" value="F:RNA-DNA hybrid ribonuclease activity"/>
    <property type="evidence" value="ECO:0007669"/>
    <property type="project" value="InterPro"/>
</dbReference>
<evidence type="ECO:0000313" key="2">
    <source>
        <dbReference type="EMBL" id="PNX71836.1"/>
    </source>
</evidence>
<dbReference type="SUPFAM" id="SSF53098">
    <property type="entry name" value="Ribonuclease H-like"/>
    <property type="match status" value="1"/>
</dbReference>
<organism evidence="2 3">
    <name type="scientific">Trifolium pratense</name>
    <name type="common">Red clover</name>
    <dbReference type="NCBI Taxonomy" id="57577"/>
    <lineage>
        <taxon>Eukaryota</taxon>
        <taxon>Viridiplantae</taxon>
        <taxon>Streptophyta</taxon>
        <taxon>Embryophyta</taxon>
        <taxon>Tracheophyta</taxon>
        <taxon>Spermatophyta</taxon>
        <taxon>Magnoliopsida</taxon>
        <taxon>eudicotyledons</taxon>
        <taxon>Gunneridae</taxon>
        <taxon>Pentapetalae</taxon>
        <taxon>rosids</taxon>
        <taxon>fabids</taxon>
        <taxon>Fabales</taxon>
        <taxon>Fabaceae</taxon>
        <taxon>Papilionoideae</taxon>
        <taxon>50 kb inversion clade</taxon>
        <taxon>NPAAA clade</taxon>
        <taxon>Hologalegina</taxon>
        <taxon>IRL clade</taxon>
        <taxon>Trifolieae</taxon>
        <taxon>Trifolium</taxon>
    </lineage>
</organism>
<dbReference type="InterPro" id="IPR044730">
    <property type="entry name" value="RNase_H-like_dom_plant"/>
</dbReference>
<dbReference type="ExpressionAtlas" id="A0A2K3KZY2">
    <property type="expression patterns" value="baseline"/>
</dbReference>
<dbReference type="InterPro" id="IPR012337">
    <property type="entry name" value="RNaseH-like_sf"/>
</dbReference>
<dbReference type="AlphaFoldDB" id="A0A2K3KZY2"/>
<dbReference type="Pfam" id="PF13456">
    <property type="entry name" value="RVT_3"/>
    <property type="match status" value="1"/>
</dbReference>
<dbReference type="PANTHER" id="PTHR47074">
    <property type="entry name" value="BNAC02G40300D PROTEIN"/>
    <property type="match status" value="1"/>
</dbReference>
<feature type="domain" description="RNase H type-1" evidence="1">
    <location>
        <begin position="8"/>
        <end position="79"/>
    </location>
</feature>
<dbReference type="PANTHER" id="PTHR47074:SF48">
    <property type="entry name" value="POLYNUCLEOTIDYL TRANSFERASE, RIBONUCLEASE H-LIKE SUPERFAMILY PROTEIN"/>
    <property type="match status" value="1"/>
</dbReference>
<dbReference type="GO" id="GO:0003676">
    <property type="term" value="F:nucleic acid binding"/>
    <property type="evidence" value="ECO:0007669"/>
    <property type="project" value="InterPro"/>
</dbReference>
<dbReference type="STRING" id="57577.A0A2K3KZY2"/>
<dbReference type="Gene3D" id="3.30.420.10">
    <property type="entry name" value="Ribonuclease H-like superfamily/Ribonuclease H"/>
    <property type="match status" value="1"/>
</dbReference>
<name>A0A2K3KZY2_TRIPR</name>
<dbReference type="InterPro" id="IPR002156">
    <property type="entry name" value="RNaseH_domain"/>
</dbReference>
<evidence type="ECO:0000313" key="3">
    <source>
        <dbReference type="Proteomes" id="UP000236291"/>
    </source>
</evidence>
<gene>
    <name evidence="2" type="ORF">L195_g027722</name>
</gene>
<proteinExistence type="predicted"/>
<sequence length="99" mass="10896">MQGQYKCNVDAGFHDAEGKASVGWCVRDHMGRFILAGSSWIQGKCSTIEGEAIAMLEAMKELEQRGFTNVMFETDSKNVKSIKRQANMVAHTLARAAIS</sequence>
<reference evidence="2 3" key="1">
    <citation type="journal article" date="2014" name="Am. J. Bot.">
        <title>Genome assembly and annotation for red clover (Trifolium pratense; Fabaceae).</title>
        <authorList>
            <person name="Istvanek J."/>
            <person name="Jaros M."/>
            <person name="Krenek A."/>
            <person name="Repkova J."/>
        </authorList>
    </citation>
    <scope>NUCLEOTIDE SEQUENCE [LARGE SCALE GENOMIC DNA]</scope>
    <source>
        <strain evidence="3">cv. Tatra</strain>
        <tissue evidence="2">Young leaves</tissue>
    </source>
</reference>
<reference evidence="2 3" key="2">
    <citation type="journal article" date="2017" name="Front. Plant Sci.">
        <title>Gene Classification and Mining of Molecular Markers Useful in Red Clover (Trifolium pratense) Breeding.</title>
        <authorList>
            <person name="Istvanek J."/>
            <person name="Dluhosova J."/>
            <person name="Dluhos P."/>
            <person name="Patkova L."/>
            <person name="Nedelnik J."/>
            <person name="Repkova J."/>
        </authorList>
    </citation>
    <scope>NUCLEOTIDE SEQUENCE [LARGE SCALE GENOMIC DNA]</scope>
    <source>
        <strain evidence="3">cv. Tatra</strain>
        <tissue evidence="2">Young leaves</tissue>
    </source>
</reference>
<dbReference type="InterPro" id="IPR036397">
    <property type="entry name" value="RNaseH_sf"/>
</dbReference>
<comment type="caution">
    <text evidence="2">The sequence shown here is derived from an EMBL/GenBank/DDBJ whole genome shotgun (WGS) entry which is preliminary data.</text>
</comment>
<accession>A0A2K3KZY2</accession>
<dbReference type="CDD" id="cd06222">
    <property type="entry name" value="RNase_H_like"/>
    <property type="match status" value="1"/>
</dbReference>
<dbReference type="Proteomes" id="UP000236291">
    <property type="component" value="Unassembled WGS sequence"/>
</dbReference>
<feature type="non-terminal residue" evidence="2">
    <location>
        <position position="99"/>
    </location>
</feature>
<dbReference type="InterPro" id="IPR052929">
    <property type="entry name" value="RNase_H-like_EbsB-rel"/>
</dbReference>
<protein>
    <submittedName>
        <fullName evidence="2">Cytochrome p450</fullName>
    </submittedName>
</protein>
<dbReference type="EMBL" id="ASHM01023847">
    <property type="protein sequence ID" value="PNX71836.1"/>
    <property type="molecule type" value="Genomic_DNA"/>
</dbReference>
<evidence type="ECO:0000259" key="1">
    <source>
        <dbReference type="Pfam" id="PF13456"/>
    </source>
</evidence>